<dbReference type="PRINTS" id="PR00759">
    <property type="entry name" value="BASICPTASE"/>
</dbReference>
<dbReference type="InterPro" id="IPR013980">
    <property type="entry name" value="MANSC_dom"/>
</dbReference>
<dbReference type="PROSITE" id="PS01209">
    <property type="entry name" value="LDLRA_1"/>
    <property type="match status" value="1"/>
</dbReference>
<accession>A0A8T3DGG0</accession>
<dbReference type="FunFam" id="4.10.410.10:FF:000006">
    <property type="entry name" value="Serine peptidase inhibitor, Kunitz type 1"/>
    <property type="match status" value="1"/>
</dbReference>
<dbReference type="FunFam" id="4.10.400.10:FF:000067">
    <property type="entry name" value="Serine peptidase inhibitor, Kunitz type 1"/>
    <property type="match status" value="1"/>
</dbReference>
<dbReference type="Proteomes" id="UP000829720">
    <property type="component" value="Unassembled WGS sequence"/>
</dbReference>
<evidence type="ECO:0000313" key="17">
    <source>
        <dbReference type="EMBL" id="KAI1895442.1"/>
    </source>
</evidence>
<dbReference type="PROSITE" id="PS00280">
    <property type="entry name" value="BPTI_KUNITZ_1"/>
    <property type="match status" value="2"/>
</dbReference>
<dbReference type="GO" id="GO:0060429">
    <property type="term" value="P:epithelium development"/>
    <property type="evidence" value="ECO:0007669"/>
    <property type="project" value="TreeGrafter"/>
</dbReference>
<keyword evidence="8 12" id="KW-1015">Disulfide bond</keyword>
<dbReference type="InterPro" id="IPR002223">
    <property type="entry name" value="Kunitz_BPTI"/>
</dbReference>
<feature type="transmembrane region" description="Helical" evidence="13">
    <location>
        <begin position="452"/>
        <end position="474"/>
    </location>
</feature>
<dbReference type="InterPro" id="IPR011106">
    <property type="entry name" value="MANSC_N"/>
</dbReference>
<evidence type="ECO:0000256" key="10">
    <source>
        <dbReference type="ARBA" id="ARBA00023180"/>
    </source>
</evidence>
<feature type="domain" description="BPTI/Kunitz inhibitor" evidence="15">
    <location>
        <begin position="375"/>
        <end position="425"/>
    </location>
</feature>
<evidence type="ECO:0000256" key="12">
    <source>
        <dbReference type="PROSITE-ProRule" id="PRU00124"/>
    </source>
</evidence>
<evidence type="ECO:0000256" key="11">
    <source>
        <dbReference type="ARBA" id="ARBA00074260"/>
    </source>
</evidence>
<dbReference type="SUPFAM" id="SSF57362">
    <property type="entry name" value="BPTI-like"/>
    <property type="match status" value="2"/>
</dbReference>
<feature type="disulfide bond" evidence="12">
    <location>
        <begin position="338"/>
        <end position="353"/>
    </location>
</feature>
<comment type="subcellular location">
    <subcellularLocation>
        <location evidence="1">Membrane</location>
    </subcellularLocation>
</comment>
<feature type="chain" id="PRO_5035907422" description="Low-density lipoprotein receptor-related protein 11" evidence="14">
    <location>
        <begin position="24"/>
        <end position="513"/>
    </location>
</feature>
<dbReference type="InterPro" id="IPR013783">
    <property type="entry name" value="Ig-like_fold"/>
</dbReference>
<evidence type="ECO:0000256" key="14">
    <source>
        <dbReference type="SAM" id="SignalP"/>
    </source>
</evidence>
<evidence type="ECO:0000256" key="8">
    <source>
        <dbReference type="ARBA" id="ARBA00023157"/>
    </source>
</evidence>
<feature type="disulfide bond" evidence="12">
    <location>
        <begin position="326"/>
        <end position="344"/>
    </location>
</feature>
<dbReference type="SMART" id="SM00131">
    <property type="entry name" value="KU"/>
    <property type="match status" value="2"/>
</dbReference>
<dbReference type="PROSITE" id="PS50068">
    <property type="entry name" value="LDLRA_2"/>
    <property type="match status" value="1"/>
</dbReference>
<sequence>MTSFWVGLLLGSSLLQTLSTVRAQARSFGEQCLDDFKQGKEGFVLDTDESVKDGAQFITSPNLSRKKDCIVSCCKDPNCNLALMEDDEEGLIKGCFLFNCLYKQKYVCRFVKKSGFNNYIMNSVFEKYLEGPHISVDDDDKPPVANAGQDRVVQPQDVVPLDGIESKDDKKIERYEWRLVQGNSSAVLEKSSLPDQVMVSNLFAGVYKFQLTVFDSIGQSDTAEVTILVLTPEQSQDHCLAPKKVGPCRGSFQRWHYNAVTEQCEEFTFGGCKENLNNYLSLKECTKACDGVSVRIPDTHGSGRMLPPRPTGEECGQPCKPEQFTCANGCCIDKSLECDKTPQCSDSSDEESCEKLNERFRILLQIPVDEQKVRCTDPPKTGPCRASMTNWYYDPLERKCFRFNYGGCEGNENRFETSENCLRNCKMVTEKDVFARGAFEYQEASQSQSGTIAIAVLLGVAILITLAVLGYCFLKGRKEQQQHQTRRMAVNGSQVSTMEDTHRLVYNSTTKPI</sequence>
<evidence type="ECO:0000259" key="16">
    <source>
        <dbReference type="PROSITE" id="PS50986"/>
    </source>
</evidence>
<evidence type="ECO:0000256" key="6">
    <source>
        <dbReference type="ARBA" id="ARBA00022989"/>
    </source>
</evidence>
<evidence type="ECO:0000259" key="15">
    <source>
        <dbReference type="PROSITE" id="PS50279"/>
    </source>
</evidence>
<dbReference type="Gene3D" id="4.10.400.10">
    <property type="entry name" value="Low-density Lipoprotein Receptor"/>
    <property type="match status" value="1"/>
</dbReference>
<dbReference type="CDD" id="cd00112">
    <property type="entry name" value="LDLa"/>
    <property type="match status" value="1"/>
</dbReference>
<dbReference type="SUPFAM" id="SSF57424">
    <property type="entry name" value="LDL receptor-like module"/>
    <property type="match status" value="1"/>
</dbReference>
<reference evidence="17" key="1">
    <citation type="submission" date="2021-01" db="EMBL/GenBank/DDBJ databases">
        <authorList>
            <person name="Zahm M."/>
            <person name="Roques C."/>
            <person name="Cabau C."/>
            <person name="Klopp C."/>
            <person name="Donnadieu C."/>
            <person name="Jouanno E."/>
            <person name="Lampietro C."/>
            <person name="Louis A."/>
            <person name="Herpin A."/>
            <person name="Echchiki A."/>
            <person name="Berthelot C."/>
            <person name="Parey E."/>
            <person name="Roest-Crollius H."/>
            <person name="Braasch I."/>
            <person name="Postlethwait J."/>
            <person name="Bobe J."/>
            <person name="Montfort J."/>
            <person name="Bouchez O."/>
            <person name="Begum T."/>
            <person name="Mejri S."/>
            <person name="Adams A."/>
            <person name="Chen W.-J."/>
            <person name="Guiguen Y."/>
        </authorList>
    </citation>
    <scope>NUCLEOTIDE SEQUENCE</scope>
    <source>
        <tissue evidence="17">Blood</tissue>
    </source>
</reference>
<dbReference type="Pfam" id="PF22352">
    <property type="entry name" value="K319L-like_PKD"/>
    <property type="match status" value="1"/>
</dbReference>
<organism evidence="17 18">
    <name type="scientific">Albula goreensis</name>
    <dbReference type="NCBI Taxonomy" id="1534307"/>
    <lineage>
        <taxon>Eukaryota</taxon>
        <taxon>Metazoa</taxon>
        <taxon>Chordata</taxon>
        <taxon>Craniata</taxon>
        <taxon>Vertebrata</taxon>
        <taxon>Euteleostomi</taxon>
        <taxon>Actinopterygii</taxon>
        <taxon>Neopterygii</taxon>
        <taxon>Teleostei</taxon>
        <taxon>Albuliformes</taxon>
        <taxon>Albulidae</taxon>
        <taxon>Albula</taxon>
    </lineage>
</organism>
<feature type="signal peptide" evidence="14">
    <location>
        <begin position="1"/>
        <end position="23"/>
    </location>
</feature>
<dbReference type="Pfam" id="PF00057">
    <property type="entry name" value="Ldl_recept_a"/>
    <property type="match status" value="1"/>
</dbReference>
<evidence type="ECO:0000256" key="2">
    <source>
        <dbReference type="ARBA" id="ARBA00009939"/>
    </source>
</evidence>
<proteinExistence type="inferred from homology"/>
<feature type="disulfide bond" evidence="12">
    <location>
        <begin position="319"/>
        <end position="331"/>
    </location>
</feature>
<dbReference type="Gene3D" id="4.10.410.10">
    <property type="entry name" value="Pancreatic trypsin inhibitor Kunitz domain"/>
    <property type="match status" value="2"/>
</dbReference>
<keyword evidence="7 13" id="KW-0472">Membrane</keyword>
<evidence type="ECO:0000313" key="18">
    <source>
        <dbReference type="Proteomes" id="UP000829720"/>
    </source>
</evidence>
<name>A0A8T3DGG0_9TELE</name>
<keyword evidence="10" id="KW-0325">Glycoprotein</keyword>
<dbReference type="Pfam" id="PF00014">
    <property type="entry name" value="Kunitz_BPTI"/>
    <property type="match status" value="2"/>
</dbReference>
<dbReference type="AlphaFoldDB" id="A0A8T3DGG0"/>
<dbReference type="SUPFAM" id="SSF49299">
    <property type="entry name" value="PKD domain"/>
    <property type="match status" value="1"/>
</dbReference>
<keyword evidence="3" id="KW-0597">Phosphoprotein</keyword>
<evidence type="ECO:0000256" key="13">
    <source>
        <dbReference type="SAM" id="Phobius"/>
    </source>
</evidence>
<dbReference type="InterPro" id="IPR020901">
    <property type="entry name" value="Prtase_inh_Kunz-CS"/>
</dbReference>
<dbReference type="OrthoDB" id="2019384at2759"/>
<dbReference type="GO" id="GO:0004867">
    <property type="term" value="F:serine-type endopeptidase inhibitor activity"/>
    <property type="evidence" value="ECO:0007669"/>
    <property type="project" value="InterPro"/>
</dbReference>
<evidence type="ECO:0000256" key="7">
    <source>
        <dbReference type="ARBA" id="ARBA00023136"/>
    </source>
</evidence>
<dbReference type="FunFam" id="2.60.40.10:FF:000061">
    <property type="entry name" value="Dyslexia-associated protein KIAA0319 homolog"/>
    <property type="match status" value="1"/>
</dbReference>
<dbReference type="InterPro" id="IPR036880">
    <property type="entry name" value="Kunitz_BPTI_sf"/>
</dbReference>
<dbReference type="CDD" id="cd22623">
    <property type="entry name" value="Kunitz_HAI1_1-like"/>
    <property type="match status" value="1"/>
</dbReference>
<dbReference type="CDD" id="cd00146">
    <property type="entry name" value="PKD"/>
    <property type="match status" value="1"/>
</dbReference>
<dbReference type="InterPro" id="IPR036055">
    <property type="entry name" value="LDL_receptor-like_sf"/>
</dbReference>
<dbReference type="PANTHER" id="PTHR46750:SF1">
    <property type="entry name" value="KUNITZ-TYPE PROTEASE INHIBITOR 1"/>
    <property type="match status" value="1"/>
</dbReference>
<keyword evidence="9" id="KW-0675">Receptor</keyword>
<dbReference type="PROSITE" id="PS50986">
    <property type="entry name" value="MANSC"/>
    <property type="match status" value="1"/>
</dbReference>
<evidence type="ECO:0000256" key="9">
    <source>
        <dbReference type="ARBA" id="ARBA00023170"/>
    </source>
</evidence>
<evidence type="ECO:0000256" key="3">
    <source>
        <dbReference type="ARBA" id="ARBA00022553"/>
    </source>
</evidence>
<gene>
    <name evidence="17" type="ORF">AGOR_G00106320</name>
</gene>
<dbReference type="InterPro" id="IPR035986">
    <property type="entry name" value="PKD_dom_sf"/>
</dbReference>
<evidence type="ECO:0000256" key="5">
    <source>
        <dbReference type="ARBA" id="ARBA00022729"/>
    </source>
</evidence>
<evidence type="ECO:0000256" key="4">
    <source>
        <dbReference type="ARBA" id="ARBA00022692"/>
    </source>
</evidence>
<protein>
    <recommendedName>
        <fullName evidence="11">Low-density lipoprotein receptor-related protein 11</fullName>
    </recommendedName>
</protein>
<dbReference type="InterPro" id="IPR023415">
    <property type="entry name" value="LDLR_class-A_CS"/>
</dbReference>
<dbReference type="CDD" id="cd22624">
    <property type="entry name" value="Kunitz_HAI1_2-like"/>
    <property type="match status" value="1"/>
</dbReference>
<dbReference type="InterPro" id="IPR002172">
    <property type="entry name" value="LDrepeatLR_classA_rpt"/>
</dbReference>
<dbReference type="Gene3D" id="2.60.40.10">
    <property type="entry name" value="Immunoglobulins"/>
    <property type="match status" value="1"/>
</dbReference>
<dbReference type="PANTHER" id="PTHR46750">
    <property type="entry name" value="KUNITZ-TYPE PROTEASE INHIBITOR 1"/>
    <property type="match status" value="1"/>
</dbReference>
<keyword evidence="18" id="KW-1185">Reference proteome</keyword>
<keyword evidence="6 13" id="KW-1133">Transmembrane helix</keyword>
<dbReference type="SMART" id="SM00192">
    <property type="entry name" value="LDLa"/>
    <property type="match status" value="1"/>
</dbReference>
<dbReference type="EMBL" id="JAERUA010000009">
    <property type="protein sequence ID" value="KAI1895442.1"/>
    <property type="molecule type" value="Genomic_DNA"/>
</dbReference>
<keyword evidence="5 14" id="KW-0732">Signal</keyword>
<comment type="caution">
    <text evidence="17">The sequence shown here is derived from an EMBL/GenBank/DDBJ whole genome shotgun (WGS) entry which is preliminary data.</text>
</comment>
<dbReference type="Pfam" id="PF07502">
    <property type="entry name" value="MANEC"/>
    <property type="match status" value="1"/>
</dbReference>
<evidence type="ECO:0000256" key="1">
    <source>
        <dbReference type="ARBA" id="ARBA00004370"/>
    </source>
</evidence>
<feature type="domain" description="BPTI/Kunitz inhibitor" evidence="15">
    <location>
        <begin position="239"/>
        <end position="289"/>
    </location>
</feature>
<dbReference type="PROSITE" id="PS50279">
    <property type="entry name" value="BPTI_KUNITZ_2"/>
    <property type="match status" value="2"/>
</dbReference>
<dbReference type="GO" id="GO:0030198">
    <property type="term" value="P:extracellular matrix organization"/>
    <property type="evidence" value="ECO:0007669"/>
    <property type="project" value="TreeGrafter"/>
</dbReference>
<feature type="domain" description="MANSC" evidence="16">
    <location>
        <begin position="39"/>
        <end position="119"/>
    </location>
</feature>
<dbReference type="GO" id="GO:0005886">
    <property type="term" value="C:plasma membrane"/>
    <property type="evidence" value="ECO:0007669"/>
    <property type="project" value="TreeGrafter"/>
</dbReference>
<dbReference type="FunFam" id="4.10.410.10:FF:000020">
    <property type="entry name" value="Collagen, type VI, alpha 3"/>
    <property type="match status" value="1"/>
</dbReference>
<keyword evidence="4 13" id="KW-0812">Transmembrane</keyword>
<comment type="similarity">
    <text evidence="2">Belongs to the LDLR family.</text>
</comment>
<dbReference type="SMART" id="SM00765">
    <property type="entry name" value="MANEC"/>
    <property type="match status" value="1"/>
</dbReference>
<dbReference type="GO" id="GO:0008544">
    <property type="term" value="P:epidermis development"/>
    <property type="evidence" value="ECO:0007669"/>
    <property type="project" value="TreeGrafter"/>
</dbReference>